<feature type="compositionally biased region" description="Basic and acidic residues" evidence="1">
    <location>
        <begin position="235"/>
        <end position="244"/>
    </location>
</feature>
<name>A0A5A7SP48_CUCMM</name>
<dbReference type="EMBL" id="SSTE01023063">
    <property type="protein sequence ID" value="KAA0025981.1"/>
    <property type="molecule type" value="Genomic_DNA"/>
</dbReference>
<evidence type="ECO:0000313" key="2">
    <source>
        <dbReference type="EMBL" id="KAA0025981.1"/>
    </source>
</evidence>
<protein>
    <recommendedName>
        <fullName evidence="4">NBS-LRR type resistance protein</fullName>
    </recommendedName>
</protein>
<evidence type="ECO:0008006" key="4">
    <source>
        <dbReference type="Google" id="ProtNLM"/>
    </source>
</evidence>
<comment type="caution">
    <text evidence="2">The sequence shown here is derived from an EMBL/GenBank/DDBJ whole genome shotgun (WGS) entry which is preliminary data.</text>
</comment>
<dbReference type="Proteomes" id="UP000321393">
    <property type="component" value="Unassembled WGS sequence"/>
</dbReference>
<feature type="region of interest" description="Disordered" evidence="1">
    <location>
        <begin position="278"/>
        <end position="319"/>
    </location>
</feature>
<feature type="compositionally biased region" description="Basic and acidic residues" evidence="1">
    <location>
        <begin position="199"/>
        <end position="209"/>
    </location>
</feature>
<proteinExistence type="predicted"/>
<organism evidence="2 3">
    <name type="scientific">Cucumis melo var. makuwa</name>
    <name type="common">Oriental melon</name>
    <dbReference type="NCBI Taxonomy" id="1194695"/>
    <lineage>
        <taxon>Eukaryota</taxon>
        <taxon>Viridiplantae</taxon>
        <taxon>Streptophyta</taxon>
        <taxon>Embryophyta</taxon>
        <taxon>Tracheophyta</taxon>
        <taxon>Spermatophyta</taxon>
        <taxon>Magnoliopsida</taxon>
        <taxon>eudicotyledons</taxon>
        <taxon>Gunneridae</taxon>
        <taxon>Pentapetalae</taxon>
        <taxon>rosids</taxon>
        <taxon>fabids</taxon>
        <taxon>Cucurbitales</taxon>
        <taxon>Cucurbitaceae</taxon>
        <taxon>Benincaseae</taxon>
        <taxon>Cucumis</taxon>
    </lineage>
</organism>
<reference evidence="2 3" key="1">
    <citation type="submission" date="2019-08" db="EMBL/GenBank/DDBJ databases">
        <title>Draft genome sequences of two oriental melons (Cucumis melo L. var makuwa).</title>
        <authorList>
            <person name="Kwon S.-Y."/>
        </authorList>
    </citation>
    <scope>NUCLEOTIDE SEQUENCE [LARGE SCALE GENOMIC DNA]</scope>
    <source>
        <strain evidence="3">cv. SW 3</strain>
        <tissue evidence="2">Leaf</tissue>
    </source>
</reference>
<accession>A0A5A7SP48</accession>
<evidence type="ECO:0000256" key="1">
    <source>
        <dbReference type="SAM" id="MobiDB-lite"/>
    </source>
</evidence>
<dbReference type="AlphaFoldDB" id="A0A5A7SP48"/>
<evidence type="ECO:0000313" key="3">
    <source>
        <dbReference type="Proteomes" id="UP000321393"/>
    </source>
</evidence>
<gene>
    <name evidence="2" type="ORF">E6C27_scaffold34G002980</name>
</gene>
<sequence>MAFTHPSCLSSNAHISLVIPKDARISLVTPKDTPISLVIPKDAHISLVIPKDAHIGLVIPKDARISPVIPKDTPIRKVHYPIDEANRYPSVHTTPSTTVTLRQHSYYKFAIDPPKRKHKGLNGDTSKSHPFKSFETTTSAYPSKGSYSQMNLPWDRELERQTPIIFKERKIGPSLTPIFKLETVIATLGKLPKQSLPKTHRDPKWKKEGLGSPLGVLSASGTRDEEGDPSAVVKTKRERDVGRRRLDADSEIPSEMCGYEDGGRRRRVDGGCVRVDRKRKRRSDGVHGREMVGGGGGTRWVKTEEEEDEVDEGGRNACG</sequence>
<feature type="region of interest" description="Disordered" evidence="1">
    <location>
        <begin position="194"/>
        <end position="244"/>
    </location>
</feature>
<feature type="region of interest" description="Disordered" evidence="1">
    <location>
        <begin position="117"/>
        <end position="137"/>
    </location>
</feature>